<organism evidence="5 6">
    <name type="scientific">Labeo rohita</name>
    <name type="common">Indian major carp</name>
    <name type="synonym">Cyprinus rohita</name>
    <dbReference type="NCBI Taxonomy" id="84645"/>
    <lineage>
        <taxon>Eukaryota</taxon>
        <taxon>Metazoa</taxon>
        <taxon>Chordata</taxon>
        <taxon>Craniata</taxon>
        <taxon>Vertebrata</taxon>
        <taxon>Euteleostomi</taxon>
        <taxon>Actinopterygii</taxon>
        <taxon>Neopterygii</taxon>
        <taxon>Teleostei</taxon>
        <taxon>Ostariophysi</taxon>
        <taxon>Cypriniformes</taxon>
        <taxon>Cyprinidae</taxon>
        <taxon>Labeoninae</taxon>
        <taxon>Labeonini</taxon>
        <taxon>Labeo</taxon>
    </lineage>
</organism>
<dbReference type="SUPFAM" id="SSF52047">
    <property type="entry name" value="RNI-like"/>
    <property type="match status" value="1"/>
</dbReference>
<keyword evidence="3" id="KW-0732">Signal</keyword>
<name>A0A498P3A9_LABRO</name>
<gene>
    <name evidence="5" type="ORF">ROHU_001596</name>
</gene>
<evidence type="ECO:0000256" key="1">
    <source>
        <dbReference type="PROSITE-ProRule" id="PRU00446"/>
    </source>
</evidence>
<evidence type="ECO:0000256" key="3">
    <source>
        <dbReference type="SAM" id="SignalP"/>
    </source>
</evidence>
<dbReference type="AlphaFoldDB" id="A0A498P3A9"/>
<evidence type="ECO:0000313" key="5">
    <source>
        <dbReference type="EMBL" id="RXN37937.1"/>
    </source>
</evidence>
<dbReference type="InterPro" id="IPR032675">
    <property type="entry name" value="LRR_dom_sf"/>
</dbReference>
<proteinExistence type="predicted"/>
<dbReference type="PANTHER" id="PTHR24114">
    <property type="entry name" value="LEUCINE RICH REPEAT FAMILY PROTEIN"/>
    <property type="match status" value="1"/>
</dbReference>
<sequence>MDLLLLVLLLVAPAHSWLSLEDWGSGSVEGSVGEFGECLCNVFLPDTSFPADRMELIQTTSSQLSVEVKLQINKLSSLKVQLDVLLGSLSNLTVRVEILESGPDKYIKLDFELLRIELREFEALVTQLKASLNSSSPAFESLYTEIRNMSLLVDQLESYDRSNLEVIRIEFVKLQRKLEKCQDDQDDFSNAEIGSCEHGGILRIGKPVLSQLNADLSAGYRYGGWGKDSKPLPGSENMYWYSGYSDTLVSRITQYSDYYKLIMRQAFRTHELYVYNRYDWRGTGNNYIVRENTLYYQYRSPFAMGKFNMTSATPTYKVIPKASAQFSYHYSAYQNLDFAADESGLWVTYATVESNGTLVLGKINEQSFEVEEVWQTSVFKQSVTNAFMICGVLYATRSIDTGTEEIFYTYDTHKNEESYVSIPFEKFQDFYVYLDYNPTDQRLYMFNNGYYVYYNLKFKCLKNKSFTDYENPHDVILEDEGDTEPDAHVSQVKLIRKDLSTEELYLQACKLVGVVPARYFLRNLGSATINLNHHGLGPLGAKALAIALVTDMHTTTLELADNFLSAEGARHLTEMLRANFTIQNLDLSDNHLQSAGAECVAKMQCLKNKRQRESLKKKLMHYHGNSCKPYQTNYTIYSFAAVSVVVQELSQVKLIRKDLSTEELYLQACKLVGVVPARYFLRNLGSATINLNHHGLGPLGAKALAIALVTDMHTTTLELADNFLSAEGARHLTEMLRANFTIQNLSNYRVKELDLSHNQFCGRGGEHLGQMIEVLDLSWNHLRMKGAVAFCAGLKVNTTLKHLDLSFNGFGNEGALALGEALKFNNTLVYLDLNNNRITDEGASLLCKGLEANDTLRVLQMAYNSLTVEGALTLISVVKNTPKTAIEEINICNVLVNENFVQLLELICQEDPSLEVQYGGVGGFIAKKPRKRIDPMKVIQVAAEKGKEAPSRSCPAACGFMISGRDSHPMCIACMGVKHAQAALADTESCLHCRVMPARVLERRLRVAASSKDDPVLSAVPSSTKGARPSPLRDTPSWGDIMDSESPEFTPLFDQQLLAEGDEVEGDEEEDEEMLARLLREEPDDEEDDAILSAAQASRPVSALSGDMESTVGDCDLVEVCKRAAAKLDIPWPVTPGDPGVKRDIYDGKRLPSRLPPAKQLLPALPACIAEMKRSWDKPFSHRVPVKGYSSLDVSEMEGLGLSNLPTIEQSVAHHLHLNRRTTLSSASPSLPGKMERFTASMYQKMYKSSALV</sequence>
<feature type="region of interest" description="Disordered" evidence="2">
    <location>
        <begin position="1012"/>
        <end position="1046"/>
    </location>
</feature>
<dbReference type="PROSITE" id="PS51132">
    <property type="entry name" value="OLF"/>
    <property type="match status" value="1"/>
</dbReference>
<dbReference type="EMBL" id="QBIY01005292">
    <property type="protein sequence ID" value="RXN37937.1"/>
    <property type="molecule type" value="Genomic_DNA"/>
</dbReference>
<keyword evidence="6" id="KW-1185">Reference proteome</keyword>
<dbReference type="InterPro" id="IPR003112">
    <property type="entry name" value="Olfac-like_dom"/>
</dbReference>
<feature type="domain" description="Olfactomedin-like" evidence="4">
    <location>
        <begin position="195"/>
        <end position="460"/>
    </location>
</feature>
<protein>
    <submittedName>
        <fullName evidence="5">Olfactomedin-4-like protein</fullName>
    </submittedName>
</protein>
<dbReference type="SMART" id="SM00284">
    <property type="entry name" value="OLF"/>
    <property type="match status" value="1"/>
</dbReference>
<dbReference type="Pfam" id="PF02191">
    <property type="entry name" value="OLF"/>
    <property type="match status" value="1"/>
</dbReference>
<evidence type="ECO:0000313" key="6">
    <source>
        <dbReference type="Proteomes" id="UP000290572"/>
    </source>
</evidence>
<feature type="signal peptide" evidence="3">
    <location>
        <begin position="1"/>
        <end position="16"/>
    </location>
</feature>
<reference evidence="5 6" key="1">
    <citation type="submission" date="2018-03" db="EMBL/GenBank/DDBJ databases">
        <title>Draft genome sequence of Rohu Carp (Labeo rohita).</title>
        <authorList>
            <person name="Das P."/>
            <person name="Kushwaha B."/>
            <person name="Joshi C.G."/>
            <person name="Kumar D."/>
            <person name="Nagpure N.S."/>
            <person name="Sahoo L."/>
            <person name="Das S.P."/>
            <person name="Bit A."/>
            <person name="Patnaik S."/>
            <person name="Meher P.K."/>
            <person name="Jayasankar P."/>
            <person name="Koringa P.G."/>
            <person name="Patel N.V."/>
            <person name="Hinsu A.T."/>
            <person name="Kumar R."/>
            <person name="Pandey M."/>
            <person name="Agarwal S."/>
            <person name="Srivastava S."/>
            <person name="Singh M."/>
            <person name="Iquebal M.A."/>
            <person name="Jaiswal S."/>
            <person name="Angadi U.B."/>
            <person name="Kumar N."/>
            <person name="Raza M."/>
            <person name="Shah T.M."/>
            <person name="Rai A."/>
            <person name="Jena J.K."/>
        </authorList>
    </citation>
    <scope>NUCLEOTIDE SEQUENCE [LARGE SCALE GENOMIC DNA]</scope>
    <source>
        <strain evidence="5">DASCIFA01</strain>
        <tissue evidence="5">Testis</tissue>
    </source>
</reference>
<evidence type="ECO:0000259" key="4">
    <source>
        <dbReference type="PROSITE" id="PS51132"/>
    </source>
</evidence>
<dbReference type="InterPro" id="IPR052394">
    <property type="entry name" value="LRR-containing"/>
</dbReference>
<comment type="caution">
    <text evidence="1">Lacks conserved residue(s) required for the propagation of feature annotation.</text>
</comment>
<dbReference type="Proteomes" id="UP000290572">
    <property type="component" value="Unassembled WGS sequence"/>
</dbReference>
<accession>A0A498P3A9</accession>
<evidence type="ECO:0000256" key="2">
    <source>
        <dbReference type="SAM" id="MobiDB-lite"/>
    </source>
</evidence>
<dbReference type="Gene3D" id="3.80.10.10">
    <property type="entry name" value="Ribonuclease Inhibitor"/>
    <property type="match status" value="3"/>
</dbReference>
<comment type="caution">
    <text evidence="5">The sequence shown here is derived from an EMBL/GenBank/DDBJ whole genome shotgun (WGS) entry which is preliminary data.</text>
</comment>
<feature type="chain" id="PRO_5019767808" evidence="3">
    <location>
        <begin position="17"/>
        <end position="1253"/>
    </location>
</feature>
<dbReference type="Pfam" id="PF13516">
    <property type="entry name" value="LRR_6"/>
    <property type="match status" value="4"/>
</dbReference>
<dbReference type="InterPro" id="IPR001611">
    <property type="entry name" value="Leu-rich_rpt"/>
</dbReference>
<dbReference type="PANTHER" id="PTHR24114:SF49">
    <property type="entry name" value="LEUCINE-RICH REPEAT-CONTAINING PROTEIN 74A"/>
    <property type="match status" value="1"/>
</dbReference>
<dbReference type="SMART" id="SM00368">
    <property type="entry name" value="LRR_RI"/>
    <property type="match status" value="8"/>
</dbReference>